<evidence type="ECO:0000313" key="3">
    <source>
        <dbReference type="Proteomes" id="UP000664731"/>
    </source>
</evidence>
<evidence type="ECO:0008006" key="4">
    <source>
        <dbReference type="Google" id="ProtNLM"/>
    </source>
</evidence>
<keyword evidence="1" id="KW-0812">Transmembrane</keyword>
<protein>
    <recommendedName>
        <fullName evidence="4">Transmembrane protein</fullName>
    </recommendedName>
</protein>
<feature type="transmembrane region" description="Helical" evidence="1">
    <location>
        <begin position="55"/>
        <end position="73"/>
    </location>
</feature>
<comment type="caution">
    <text evidence="2">The sequence shown here is derived from an EMBL/GenBank/DDBJ whole genome shotgun (WGS) entry which is preliminary data.</text>
</comment>
<accession>A0A939K9H8</accession>
<feature type="transmembrane region" description="Helical" evidence="1">
    <location>
        <begin position="111"/>
        <end position="131"/>
    </location>
</feature>
<feature type="transmembrane region" description="Helical" evidence="1">
    <location>
        <begin position="25"/>
        <end position="43"/>
    </location>
</feature>
<dbReference type="AlphaFoldDB" id="A0A939K9H8"/>
<keyword evidence="1" id="KW-0472">Membrane</keyword>
<organism evidence="2 3">
    <name type="scientific">Comamonas denitrificans</name>
    <dbReference type="NCBI Taxonomy" id="117506"/>
    <lineage>
        <taxon>Bacteria</taxon>
        <taxon>Pseudomonadati</taxon>
        <taxon>Pseudomonadota</taxon>
        <taxon>Betaproteobacteria</taxon>
        <taxon>Burkholderiales</taxon>
        <taxon>Comamonadaceae</taxon>
        <taxon>Comamonas</taxon>
    </lineage>
</organism>
<proteinExistence type="predicted"/>
<evidence type="ECO:0000313" key="2">
    <source>
        <dbReference type="EMBL" id="MBO1248835.1"/>
    </source>
</evidence>
<keyword evidence="3" id="KW-1185">Reference proteome</keyword>
<sequence>MVGALALAVAVLARQWLEASMWRHMVLQFPLLLLTGAAWAGALPPAWQGRSINQYGITGWVAASSILAVLMIPRVLDLALLRPEVEVAKCTALVLAGLALRLSWQPAGRVLQFFFLGNLLAMMAIVGLLYIDSPLRLCNAYLQDDQIRLGQWLVGISSALGLAWLGTVTHEVMQREAQTCAPRQFPAAQDDEKSHSK</sequence>
<gene>
    <name evidence="2" type="ORF">J1777_03145</name>
</gene>
<evidence type="ECO:0000256" key="1">
    <source>
        <dbReference type="SAM" id="Phobius"/>
    </source>
</evidence>
<dbReference type="EMBL" id="JAFNME010000004">
    <property type="protein sequence ID" value="MBO1248835.1"/>
    <property type="molecule type" value="Genomic_DNA"/>
</dbReference>
<dbReference type="RefSeq" id="WP_207574377.1">
    <property type="nucleotide sequence ID" value="NZ_JAFNME010000004.1"/>
</dbReference>
<dbReference type="Proteomes" id="UP000664731">
    <property type="component" value="Unassembled WGS sequence"/>
</dbReference>
<reference evidence="2" key="1">
    <citation type="submission" date="2021-03" db="EMBL/GenBank/DDBJ databases">
        <title>Comamonas denitrificans.</title>
        <authorList>
            <person name="Finster K."/>
        </authorList>
    </citation>
    <scope>NUCLEOTIDE SEQUENCE</scope>
    <source>
        <strain evidence="2">MM2021_4</strain>
    </source>
</reference>
<keyword evidence="1" id="KW-1133">Transmembrane helix</keyword>
<feature type="transmembrane region" description="Helical" evidence="1">
    <location>
        <begin position="151"/>
        <end position="168"/>
    </location>
</feature>
<name>A0A939K9H8_9BURK</name>